<sequence length="301" mass="33960">MQKITARLNSIEKSINTGPTNNKEQTFWATVTKKSIIPSTKRPTTRPPPTTRVINEFKPSFFIIRKTGADARPFFQRTPKNIIEKVNSVLKEIEAKTDDGTPITIKGAVVLQSGDSLITPQSTFPVILNTVPISFTPTHKSTIKELCEQNEGMKPELIHSIRWLGNPQEDKKKHGSLVMNLLDKDTCKKIERGGLFFDGLYFSGTHYKKAPLQCFQCLGFSHTAQYCKNKPMCKICGDEHNSKDCTIDDPTTTCVKCIQKEKTNHPEKEVDSDNIRFAHSPQAVNVRLKLRISVVIYLINE</sequence>
<comment type="caution">
    <text evidence="1">The sequence shown here is derived from an EMBL/GenBank/DDBJ whole genome shotgun (WGS) entry which is preliminary data.</text>
</comment>
<proteinExistence type="predicted"/>
<name>A0A0L0VG20_9BASI</name>
<dbReference type="STRING" id="1165861.A0A0L0VG20"/>
<dbReference type="OrthoDB" id="2507130at2759"/>
<organism evidence="1 2">
    <name type="scientific">Puccinia striiformis f. sp. tritici PST-78</name>
    <dbReference type="NCBI Taxonomy" id="1165861"/>
    <lineage>
        <taxon>Eukaryota</taxon>
        <taxon>Fungi</taxon>
        <taxon>Dikarya</taxon>
        <taxon>Basidiomycota</taxon>
        <taxon>Pucciniomycotina</taxon>
        <taxon>Pucciniomycetes</taxon>
        <taxon>Pucciniales</taxon>
        <taxon>Pucciniaceae</taxon>
        <taxon>Puccinia</taxon>
    </lineage>
</organism>
<evidence type="ECO:0000313" key="2">
    <source>
        <dbReference type="Proteomes" id="UP000054564"/>
    </source>
</evidence>
<gene>
    <name evidence="1" type="ORF">PSTG_08516</name>
</gene>
<keyword evidence="2" id="KW-1185">Reference proteome</keyword>
<protein>
    <submittedName>
        <fullName evidence="1">Uncharacterized protein</fullName>
    </submittedName>
</protein>
<dbReference type="AlphaFoldDB" id="A0A0L0VG20"/>
<evidence type="ECO:0000313" key="1">
    <source>
        <dbReference type="EMBL" id="KNE98245.1"/>
    </source>
</evidence>
<dbReference type="Proteomes" id="UP000054564">
    <property type="component" value="Unassembled WGS sequence"/>
</dbReference>
<dbReference type="EMBL" id="AJIL01000059">
    <property type="protein sequence ID" value="KNE98245.1"/>
    <property type="molecule type" value="Genomic_DNA"/>
</dbReference>
<accession>A0A0L0VG20</accession>
<reference evidence="2" key="1">
    <citation type="submission" date="2014-03" db="EMBL/GenBank/DDBJ databases">
        <title>The Genome Sequence of Puccinia striiformis f. sp. tritici PST-78.</title>
        <authorList>
            <consortium name="The Broad Institute Genome Sequencing Platform"/>
            <person name="Cuomo C."/>
            <person name="Hulbert S."/>
            <person name="Chen X."/>
            <person name="Walker B."/>
            <person name="Young S.K."/>
            <person name="Zeng Q."/>
            <person name="Gargeya S."/>
            <person name="Fitzgerald M."/>
            <person name="Haas B."/>
            <person name="Abouelleil A."/>
            <person name="Alvarado L."/>
            <person name="Arachchi H.M."/>
            <person name="Berlin A.M."/>
            <person name="Chapman S.B."/>
            <person name="Goldberg J."/>
            <person name="Griggs A."/>
            <person name="Gujja S."/>
            <person name="Hansen M."/>
            <person name="Howarth C."/>
            <person name="Imamovic A."/>
            <person name="Larimer J."/>
            <person name="McCowan C."/>
            <person name="Montmayeur A."/>
            <person name="Murphy C."/>
            <person name="Neiman D."/>
            <person name="Pearson M."/>
            <person name="Priest M."/>
            <person name="Roberts A."/>
            <person name="Saif S."/>
            <person name="Shea T."/>
            <person name="Sisk P."/>
            <person name="Sykes S."/>
            <person name="Wortman J."/>
            <person name="Nusbaum C."/>
            <person name="Birren B."/>
        </authorList>
    </citation>
    <scope>NUCLEOTIDE SEQUENCE [LARGE SCALE GENOMIC DNA]</scope>
    <source>
        <strain evidence="2">race PST-78</strain>
    </source>
</reference>